<evidence type="ECO:0000313" key="2">
    <source>
        <dbReference type="Proteomes" id="UP001501116"/>
    </source>
</evidence>
<dbReference type="RefSeq" id="WP_344412756.1">
    <property type="nucleotide sequence ID" value="NZ_BAAANN010000002.1"/>
</dbReference>
<gene>
    <name evidence="1" type="ORF">GCM10009754_04300</name>
</gene>
<reference evidence="2" key="1">
    <citation type="journal article" date="2019" name="Int. J. Syst. Evol. Microbiol.">
        <title>The Global Catalogue of Microorganisms (GCM) 10K type strain sequencing project: providing services to taxonomists for standard genome sequencing and annotation.</title>
        <authorList>
            <consortium name="The Broad Institute Genomics Platform"/>
            <consortium name="The Broad Institute Genome Sequencing Center for Infectious Disease"/>
            <person name="Wu L."/>
            <person name="Ma J."/>
        </authorList>
    </citation>
    <scope>NUCLEOTIDE SEQUENCE [LARGE SCALE GENOMIC DNA]</scope>
    <source>
        <strain evidence="2">JCM 14545</strain>
    </source>
</reference>
<evidence type="ECO:0000313" key="1">
    <source>
        <dbReference type="EMBL" id="GAA1940292.1"/>
    </source>
</evidence>
<dbReference type="EMBL" id="BAAANN010000002">
    <property type="protein sequence ID" value="GAA1940292.1"/>
    <property type="molecule type" value="Genomic_DNA"/>
</dbReference>
<protein>
    <submittedName>
        <fullName evidence="1">Uncharacterized protein</fullName>
    </submittedName>
</protein>
<organism evidence="1 2">
    <name type="scientific">Amycolatopsis minnesotensis</name>
    <dbReference type="NCBI Taxonomy" id="337894"/>
    <lineage>
        <taxon>Bacteria</taxon>
        <taxon>Bacillati</taxon>
        <taxon>Actinomycetota</taxon>
        <taxon>Actinomycetes</taxon>
        <taxon>Pseudonocardiales</taxon>
        <taxon>Pseudonocardiaceae</taxon>
        <taxon>Amycolatopsis</taxon>
    </lineage>
</organism>
<accession>A0ABP5BEZ1</accession>
<proteinExistence type="predicted"/>
<sequence length="164" mass="18931">MKFKVFDKYGKELEKNQQLTDFRGDVWFYESCTHPRKVNVYQGDPNGIYPEKFSGEYYPEVFDLQIVEDGAEPELVTVDWFEQATTDYRLSLHPSLLKQALTEIFENDERLQGQVTSATAAELVQIARKYARDLLDFLGENREHALRAGFESHDSGIDDIRAGL</sequence>
<name>A0ABP5BEZ1_9PSEU</name>
<keyword evidence="2" id="KW-1185">Reference proteome</keyword>
<dbReference type="Proteomes" id="UP001501116">
    <property type="component" value="Unassembled WGS sequence"/>
</dbReference>
<comment type="caution">
    <text evidence="1">The sequence shown here is derived from an EMBL/GenBank/DDBJ whole genome shotgun (WGS) entry which is preliminary data.</text>
</comment>